<evidence type="ECO:0000313" key="6">
    <source>
        <dbReference type="EMBL" id="CAD7628589.1"/>
    </source>
</evidence>
<evidence type="ECO:0000313" key="7">
    <source>
        <dbReference type="Proteomes" id="UP000759131"/>
    </source>
</evidence>
<dbReference type="Proteomes" id="UP000759131">
    <property type="component" value="Unassembled WGS sequence"/>
</dbReference>
<dbReference type="Pfam" id="PF19438">
    <property type="entry name" value="LIN9_C"/>
    <property type="match status" value="1"/>
</dbReference>
<dbReference type="PANTHER" id="PTHR21689">
    <property type="entry name" value="LIN-9"/>
    <property type="match status" value="1"/>
</dbReference>
<keyword evidence="3" id="KW-0539">Nucleus</keyword>
<organism evidence="6">
    <name type="scientific">Medioppia subpectinata</name>
    <dbReference type="NCBI Taxonomy" id="1979941"/>
    <lineage>
        <taxon>Eukaryota</taxon>
        <taxon>Metazoa</taxon>
        <taxon>Ecdysozoa</taxon>
        <taxon>Arthropoda</taxon>
        <taxon>Chelicerata</taxon>
        <taxon>Arachnida</taxon>
        <taxon>Acari</taxon>
        <taxon>Acariformes</taxon>
        <taxon>Sarcoptiformes</taxon>
        <taxon>Oribatida</taxon>
        <taxon>Brachypylina</taxon>
        <taxon>Oppioidea</taxon>
        <taxon>Oppiidae</taxon>
        <taxon>Medioppia</taxon>
    </lineage>
</organism>
<dbReference type="InterPro" id="IPR033471">
    <property type="entry name" value="DIRP"/>
</dbReference>
<gene>
    <name evidence="6" type="ORF">OSB1V03_LOCUS9010</name>
</gene>
<dbReference type="InterPro" id="IPR010561">
    <property type="entry name" value="LIN-9/ALY1"/>
</dbReference>
<dbReference type="EMBL" id="OC860446">
    <property type="protein sequence ID" value="CAD7628589.1"/>
    <property type="molecule type" value="Genomic_DNA"/>
</dbReference>
<feature type="region of interest" description="Disordered" evidence="4">
    <location>
        <begin position="35"/>
        <end position="60"/>
    </location>
</feature>
<proteinExistence type="inferred from homology"/>
<dbReference type="EMBL" id="CAJPIZ010005871">
    <property type="protein sequence ID" value="CAG2109019.1"/>
    <property type="molecule type" value="Genomic_DNA"/>
</dbReference>
<dbReference type="AlphaFoldDB" id="A0A7R9KUL9"/>
<comment type="similarity">
    <text evidence="2">Belongs to the lin-9 family.</text>
</comment>
<protein>
    <recommendedName>
        <fullName evidence="5">DIRP domain-containing protein</fullName>
    </recommendedName>
</protein>
<evidence type="ECO:0000256" key="3">
    <source>
        <dbReference type="ARBA" id="ARBA00023242"/>
    </source>
</evidence>
<sequence length="525" mass="58765">MNDTSSPSKRLGHPMRARKRNRLIYNEDEETQFTGRSAPPFAAAGHNRKSQRIPSGGSAGYLSPHSSGVRAVGTLDKKVAQRVGLRLRTLLKLPKAHKWVCFEWFYANIDQPLFLGQNDFGICLKESFPHLKTRSLARVQWCKIRRLMGKPRRCSAAFFAEERASLNAKRNKIRHLQQQKVVDFSQYKDLPENIPLSLVIGTKVTGLLRKPQDGLFTGAIDAVDATLGTYRLTFDRNGIGTHSLPDYEVLSNDTPEFIPLNSFQTKVRPRLPMFTSPRFLELLGNQVAQALGDNDPLLAGPSPPKREGGVSGGGHIHEEGTLGGFPIKFLALLVRLSKILQCKKKKITELKAMNTEAEKCRSLQEPISHDFQKHYAQTILDLEKLNADLNDYLKAVQQYSAEIAPEQGLAPIAQPDVVKQKYLVESKELVERNLVNCSVKSEPTIDLISHLLSLMLHLRGFADSEVSAYELKSLSDTLTDIRKMLDTSNVDQYENEVEIHVNHIQTSLSHLGNLGAFSESMLEPL</sequence>
<dbReference type="GO" id="GO:0017053">
    <property type="term" value="C:transcription repressor complex"/>
    <property type="evidence" value="ECO:0007669"/>
    <property type="project" value="InterPro"/>
</dbReference>
<dbReference type="PANTHER" id="PTHR21689:SF2">
    <property type="entry name" value="PROTEIN LIN-9 HOMOLOG"/>
    <property type="match status" value="1"/>
</dbReference>
<dbReference type="GO" id="GO:0005654">
    <property type="term" value="C:nucleoplasm"/>
    <property type="evidence" value="ECO:0007669"/>
    <property type="project" value="TreeGrafter"/>
</dbReference>
<dbReference type="OrthoDB" id="2339771at2759"/>
<evidence type="ECO:0000259" key="5">
    <source>
        <dbReference type="SMART" id="SM01135"/>
    </source>
</evidence>
<dbReference type="GO" id="GO:0006357">
    <property type="term" value="P:regulation of transcription by RNA polymerase II"/>
    <property type="evidence" value="ECO:0007669"/>
    <property type="project" value="TreeGrafter"/>
</dbReference>
<keyword evidence="7" id="KW-1185">Reference proteome</keyword>
<dbReference type="GO" id="GO:0051726">
    <property type="term" value="P:regulation of cell cycle"/>
    <property type="evidence" value="ECO:0007669"/>
    <property type="project" value="TreeGrafter"/>
</dbReference>
<dbReference type="GO" id="GO:0006351">
    <property type="term" value="P:DNA-templated transcription"/>
    <property type="evidence" value="ECO:0007669"/>
    <property type="project" value="InterPro"/>
</dbReference>
<feature type="domain" description="DIRP" evidence="5">
    <location>
        <begin position="105"/>
        <end position="210"/>
    </location>
</feature>
<dbReference type="GO" id="GO:0003677">
    <property type="term" value="F:DNA binding"/>
    <property type="evidence" value="ECO:0007669"/>
    <property type="project" value="TreeGrafter"/>
</dbReference>
<accession>A0A7R9KUL9</accession>
<reference evidence="6" key="1">
    <citation type="submission" date="2020-11" db="EMBL/GenBank/DDBJ databases">
        <authorList>
            <person name="Tran Van P."/>
        </authorList>
    </citation>
    <scope>NUCLEOTIDE SEQUENCE</scope>
</reference>
<dbReference type="InterPro" id="IPR045831">
    <property type="entry name" value="LIN9_C"/>
</dbReference>
<dbReference type="SMART" id="SM01135">
    <property type="entry name" value="DIRP"/>
    <property type="match status" value="1"/>
</dbReference>
<evidence type="ECO:0000256" key="2">
    <source>
        <dbReference type="ARBA" id="ARBA00006732"/>
    </source>
</evidence>
<name>A0A7R9KUL9_9ACAR</name>
<evidence type="ECO:0000256" key="1">
    <source>
        <dbReference type="ARBA" id="ARBA00004123"/>
    </source>
</evidence>
<dbReference type="Pfam" id="PF06584">
    <property type="entry name" value="DIRP"/>
    <property type="match status" value="1"/>
</dbReference>
<evidence type="ECO:0000256" key="4">
    <source>
        <dbReference type="SAM" id="MobiDB-lite"/>
    </source>
</evidence>
<comment type="subcellular location">
    <subcellularLocation>
        <location evidence="1">Nucleus</location>
    </subcellularLocation>
</comment>